<dbReference type="RefSeq" id="XP_013953988.1">
    <property type="nucleotide sequence ID" value="XM_014098513.1"/>
</dbReference>
<organism evidence="2 3">
    <name type="scientific">Hypocrea virens (strain Gv29-8 / FGSC 10586)</name>
    <name type="common">Gliocladium virens</name>
    <name type="synonym">Trichoderma virens</name>
    <dbReference type="NCBI Taxonomy" id="413071"/>
    <lineage>
        <taxon>Eukaryota</taxon>
        <taxon>Fungi</taxon>
        <taxon>Dikarya</taxon>
        <taxon>Ascomycota</taxon>
        <taxon>Pezizomycotina</taxon>
        <taxon>Sordariomycetes</taxon>
        <taxon>Hypocreomycetidae</taxon>
        <taxon>Hypocreales</taxon>
        <taxon>Hypocreaceae</taxon>
        <taxon>Trichoderma</taxon>
    </lineage>
</organism>
<dbReference type="SUPFAM" id="SSF54427">
    <property type="entry name" value="NTF2-like"/>
    <property type="match status" value="1"/>
</dbReference>
<evidence type="ECO:0000313" key="3">
    <source>
        <dbReference type="Proteomes" id="UP000007115"/>
    </source>
</evidence>
<dbReference type="Gene3D" id="3.10.450.50">
    <property type="match status" value="1"/>
</dbReference>
<dbReference type="InterPro" id="IPR032710">
    <property type="entry name" value="NTF2-like_dom_sf"/>
</dbReference>
<comment type="caution">
    <text evidence="2">The sequence shown here is derived from an EMBL/GenBank/DDBJ whole genome shotgun (WGS) entry which is preliminary data.</text>
</comment>
<dbReference type="eggNOG" id="ENOG502SDQ1">
    <property type="taxonomic scope" value="Eukaryota"/>
</dbReference>
<feature type="domain" description="SnoaL-like" evidence="1">
    <location>
        <begin position="26"/>
        <end position="147"/>
    </location>
</feature>
<accession>G9N0A6</accession>
<keyword evidence="3" id="KW-1185">Reference proteome</keyword>
<evidence type="ECO:0000313" key="2">
    <source>
        <dbReference type="EMBL" id="EHK19788.1"/>
    </source>
</evidence>
<evidence type="ECO:0000259" key="1">
    <source>
        <dbReference type="Pfam" id="PF12680"/>
    </source>
</evidence>
<dbReference type="EMBL" id="ABDF02000082">
    <property type="protein sequence ID" value="EHK19788.1"/>
    <property type="molecule type" value="Genomic_DNA"/>
</dbReference>
<dbReference type="InParanoid" id="G9N0A6"/>
<dbReference type="AlphaFoldDB" id="G9N0A6"/>
<dbReference type="Proteomes" id="UP000007115">
    <property type="component" value="Unassembled WGS sequence"/>
</dbReference>
<gene>
    <name evidence="2" type="ORF">TRIVIDRAFT_213528</name>
</gene>
<dbReference type="Pfam" id="PF12680">
    <property type="entry name" value="SnoaL_2"/>
    <property type="match status" value="1"/>
</dbReference>
<sequence length="180" mass="19762">MTLYLMSVVVDCVVKKEESKNLQIVAQYFTEYWGKANPNIVDDLCADDFTMNYPMHGIRHGKSSTKNMLTDLKRVSPTPHPTNVIISPVNKQLRARHSPIFHSASTSIHSGVASSDLPVGALNTPNTGMKIYFSGITIFTLKDGKIIDETGEEGALMALQNLGLLAQPSPGKEVQLLYDI</sequence>
<dbReference type="VEuPathDB" id="FungiDB:TRIVIDRAFT_213528"/>
<name>G9N0A6_HYPVG</name>
<dbReference type="HOGENOM" id="CLU_100997_5_0_1"/>
<dbReference type="OrthoDB" id="3657563at2759"/>
<protein>
    <recommendedName>
        <fullName evidence="1">SnoaL-like domain-containing protein</fullName>
    </recommendedName>
</protein>
<proteinExistence type="predicted"/>
<reference evidence="2 3" key="1">
    <citation type="journal article" date="2011" name="Genome Biol.">
        <title>Comparative genome sequence analysis underscores mycoparasitism as the ancestral life style of Trichoderma.</title>
        <authorList>
            <person name="Kubicek C.P."/>
            <person name="Herrera-Estrella A."/>
            <person name="Seidl-Seiboth V."/>
            <person name="Martinez D.A."/>
            <person name="Druzhinina I.S."/>
            <person name="Thon M."/>
            <person name="Zeilinger S."/>
            <person name="Casas-Flores S."/>
            <person name="Horwitz B.A."/>
            <person name="Mukherjee P.K."/>
            <person name="Mukherjee M."/>
            <person name="Kredics L."/>
            <person name="Alcaraz L.D."/>
            <person name="Aerts A."/>
            <person name="Antal Z."/>
            <person name="Atanasova L."/>
            <person name="Cervantes-Badillo M.G."/>
            <person name="Challacombe J."/>
            <person name="Chertkov O."/>
            <person name="McCluskey K."/>
            <person name="Coulpier F."/>
            <person name="Deshpande N."/>
            <person name="von Doehren H."/>
            <person name="Ebbole D.J."/>
            <person name="Esquivel-Naranjo E.U."/>
            <person name="Fekete E."/>
            <person name="Flipphi M."/>
            <person name="Glaser F."/>
            <person name="Gomez-Rodriguez E.Y."/>
            <person name="Gruber S."/>
            <person name="Han C."/>
            <person name="Henrissat B."/>
            <person name="Hermosa R."/>
            <person name="Hernandez-Onate M."/>
            <person name="Karaffa L."/>
            <person name="Kosti I."/>
            <person name="Le Crom S."/>
            <person name="Lindquist E."/>
            <person name="Lucas S."/>
            <person name="Luebeck M."/>
            <person name="Luebeck P.S."/>
            <person name="Margeot A."/>
            <person name="Metz B."/>
            <person name="Misra M."/>
            <person name="Nevalainen H."/>
            <person name="Omann M."/>
            <person name="Packer N."/>
            <person name="Perrone G."/>
            <person name="Uresti-Rivera E.E."/>
            <person name="Salamov A."/>
            <person name="Schmoll M."/>
            <person name="Seiboth B."/>
            <person name="Shapiro H."/>
            <person name="Sukno S."/>
            <person name="Tamayo-Ramos J.A."/>
            <person name="Tisch D."/>
            <person name="Wiest A."/>
            <person name="Wilkinson H.H."/>
            <person name="Zhang M."/>
            <person name="Coutinho P.M."/>
            <person name="Kenerley C.M."/>
            <person name="Monte E."/>
            <person name="Baker S.E."/>
            <person name="Grigoriev I.V."/>
        </authorList>
    </citation>
    <scope>NUCLEOTIDE SEQUENCE [LARGE SCALE GENOMIC DNA]</scope>
    <source>
        <strain evidence="3">Gv29-8 / FGSC 10586</strain>
    </source>
</reference>
<dbReference type="GeneID" id="25790745"/>
<dbReference type="InterPro" id="IPR037401">
    <property type="entry name" value="SnoaL-like"/>
</dbReference>